<dbReference type="Pfam" id="PF00753">
    <property type="entry name" value="Lactamase_B"/>
    <property type="match status" value="1"/>
</dbReference>
<accession>A0A6I2GB20</accession>
<keyword evidence="2" id="KW-0479">Metal-binding</keyword>
<evidence type="ECO:0000256" key="3">
    <source>
        <dbReference type="ARBA" id="ARBA00022801"/>
    </source>
</evidence>
<dbReference type="Proteomes" id="UP000430975">
    <property type="component" value="Unassembled WGS sequence"/>
</dbReference>
<dbReference type="Gene3D" id="3.60.15.10">
    <property type="entry name" value="Ribonuclease Z/Hydroxyacylglutathione hydrolase-like"/>
    <property type="match status" value="1"/>
</dbReference>
<dbReference type="InterPro" id="IPR001279">
    <property type="entry name" value="Metallo-B-lactamas"/>
</dbReference>
<comment type="caution">
    <text evidence="6">The sequence shown here is derived from an EMBL/GenBank/DDBJ whole genome shotgun (WGS) entry which is preliminary data.</text>
</comment>
<dbReference type="SUPFAM" id="SSF56281">
    <property type="entry name" value="Metallo-hydrolase/oxidoreductase"/>
    <property type="match status" value="1"/>
</dbReference>
<comment type="cofactor">
    <cofactor evidence="1">
        <name>Zn(2+)</name>
        <dbReference type="ChEBI" id="CHEBI:29105"/>
    </cofactor>
</comment>
<evidence type="ECO:0000313" key="6">
    <source>
        <dbReference type="EMBL" id="MRI84406.1"/>
    </source>
</evidence>
<evidence type="ECO:0000256" key="4">
    <source>
        <dbReference type="ARBA" id="ARBA00022833"/>
    </source>
</evidence>
<dbReference type="InterPro" id="IPR036866">
    <property type="entry name" value="RibonucZ/Hydroxyglut_hydro"/>
</dbReference>
<sequence>MLEIYGMTLGPIQENGYVVVNSETRKALIFDPGEEGARFINWIKENGWEPQAILLTHTHSDHIGAVDEVRDAFDIEVYVHELEADWLVDPNKNLSAMQPFGLVSLREAEHIWTTDDLGEQTVGDFTFRLAHVPGHSPGHVIYIFDDAQFVVVGDAVFQGSIGRTDLPAGDYATLMGAIAREILVLPTEYQLYPGHGGATTVGAEMASNPFFDVFRR</sequence>
<dbReference type="AlphaFoldDB" id="A0A6I2GB20"/>
<dbReference type="CDD" id="cd06262">
    <property type="entry name" value="metallo-hydrolase-like_MBL-fold"/>
    <property type="match status" value="1"/>
</dbReference>
<feature type="domain" description="Metallo-beta-lactamase" evidence="5">
    <location>
        <begin position="13"/>
        <end position="195"/>
    </location>
</feature>
<dbReference type="RefSeq" id="WP_153862904.1">
    <property type="nucleotide sequence ID" value="NZ_WJQS01000001.1"/>
</dbReference>
<organism evidence="6 7">
    <name type="scientific">Fundicoccus ignavus</name>
    <dbReference type="NCBI Taxonomy" id="2664442"/>
    <lineage>
        <taxon>Bacteria</taxon>
        <taxon>Bacillati</taxon>
        <taxon>Bacillota</taxon>
        <taxon>Bacilli</taxon>
        <taxon>Lactobacillales</taxon>
        <taxon>Aerococcaceae</taxon>
        <taxon>Fundicoccus</taxon>
    </lineage>
</organism>
<dbReference type="EMBL" id="WJQS01000001">
    <property type="protein sequence ID" value="MRI84406.1"/>
    <property type="molecule type" value="Genomic_DNA"/>
</dbReference>
<name>A0A6I2GB20_9LACT</name>
<dbReference type="GO" id="GO:0046872">
    <property type="term" value="F:metal ion binding"/>
    <property type="evidence" value="ECO:0007669"/>
    <property type="project" value="UniProtKB-KW"/>
</dbReference>
<proteinExistence type="predicted"/>
<reference evidence="6 7" key="1">
    <citation type="submission" date="2019-11" db="EMBL/GenBank/DDBJ databases">
        <title>Characterisation of Fundicoccus ignavus gen. nov. sp. nov., a novel genus of the family Aerococcaceae isolated from bulk tank milk.</title>
        <authorList>
            <person name="Siebert A."/>
            <person name="Huptas C."/>
            <person name="Wenning M."/>
            <person name="Scherer S."/>
            <person name="Doll E.V."/>
        </authorList>
    </citation>
    <scope>NUCLEOTIDE SEQUENCE [LARGE SCALE GENOMIC DNA]</scope>
    <source>
        <strain evidence="6 7">WS4759</strain>
    </source>
</reference>
<keyword evidence="3 6" id="KW-0378">Hydrolase</keyword>
<dbReference type="PANTHER" id="PTHR46233:SF3">
    <property type="entry name" value="HYDROXYACYLGLUTATHIONE HYDROLASE GLOC"/>
    <property type="match status" value="1"/>
</dbReference>
<evidence type="ECO:0000256" key="2">
    <source>
        <dbReference type="ARBA" id="ARBA00022723"/>
    </source>
</evidence>
<dbReference type="PANTHER" id="PTHR46233">
    <property type="entry name" value="HYDROXYACYLGLUTATHIONE HYDROLASE GLOC"/>
    <property type="match status" value="1"/>
</dbReference>
<dbReference type="SMART" id="SM00849">
    <property type="entry name" value="Lactamase_B"/>
    <property type="match status" value="1"/>
</dbReference>
<dbReference type="InterPro" id="IPR051453">
    <property type="entry name" value="MBL_Glyoxalase_II"/>
</dbReference>
<dbReference type="GO" id="GO:0016787">
    <property type="term" value="F:hydrolase activity"/>
    <property type="evidence" value="ECO:0007669"/>
    <property type="project" value="UniProtKB-KW"/>
</dbReference>
<protein>
    <submittedName>
        <fullName evidence="6">MBL fold metallo-hydrolase</fullName>
    </submittedName>
</protein>
<gene>
    <name evidence="6" type="ORF">GIY09_00615</name>
</gene>
<keyword evidence="4" id="KW-0862">Zinc</keyword>
<evidence type="ECO:0000256" key="1">
    <source>
        <dbReference type="ARBA" id="ARBA00001947"/>
    </source>
</evidence>
<keyword evidence="7" id="KW-1185">Reference proteome</keyword>
<evidence type="ECO:0000259" key="5">
    <source>
        <dbReference type="SMART" id="SM00849"/>
    </source>
</evidence>
<evidence type="ECO:0000313" key="7">
    <source>
        <dbReference type="Proteomes" id="UP000430975"/>
    </source>
</evidence>